<evidence type="ECO:0000313" key="1">
    <source>
        <dbReference type="EMBL" id="PLS26014.1"/>
    </source>
</evidence>
<dbReference type="EMBL" id="NMWT01000036">
    <property type="protein sequence ID" value="PLS26014.1"/>
    <property type="molecule type" value="Genomic_DNA"/>
</dbReference>
<sequence>MRRPNSAHAVGAGVYSLSAGKGMGDASPSANVLTEQEVAWCVEQPEVAVWRREPVMPARVERMECAGCGRSCPMNATGLCRRCRRRGQVTVAATCSRCGSRCVKREDGLCGRCRSRAKTKWPQCARCERRTRRVDEQGLCCTCRHILRIHKSKEQSS</sequence>
<accession>A0A2N5IVM0</accession>
<gene>
    <name evidence="1" type="ORF">Uis4E_2189</name>
</gene>
<proteinExistence type="predicted"/>
<reference evidence="1 2" key="1">
    <citation type="submission" date="2017-07" db="EMBL/GenBank/DDBJ databases">
        <title>Bifidobacterium novel species.</title>
        <authorList>
            <person name="Lugli G.A."/>
            <person name="Milani C."/>
            <person name="Duranti S."/>
            <person name="Mangifesta M."/>
        </authorList>
    </citation>
    <scope>NUCLEOTIDE SEQUENCE [LARGE SCALE GENOMIC DNA]</scope>
    <source>
        <strain evidence="1 2">77</strain>
    </source>
</reference>
<organism evidence="1 2">
    <name type="scientific">Bifidobacterium parmae</name>
    <dbReference type="NCBI Taxonomy" id="361854"/>
    <lineage>
        <taxon>Bacteria</taxon>
        <taxon>Bacillati</taxon>
        <taxon>Actinomycetota</taxon>
        <taxon>Actinomycetes</taxon>
        <taxon>Bifidobacteriales</taxon>
        <taxon>Bifidobacteriaceae</taxon>
        <taxon>Bifidobacterium</taxon>
    </lineage>
</organism>
<name>A0A2N5IVM0_9BIFI</name>
<evidence type="ECO:0000313" key="2">
    <source>
        <dbReference type="Proteomes" id="UP000235034"/>
    </source>
</evidence>
<dbReference type="AlphaFoldDB" id="A0A2N5IVM0"/>
<comment type="caution">
    <text evidence="1">The sequence shown here is derived from an EMBL/GenBank/DDBJ whole genome shotgun (WGS) entry which is preliminary data.</text>
</comment>
<dbReference type="Proteomes" id="UP000235034">
    <property type="component" value="Unassembled WGS sequence"/>
</dbReference>
<keyword evidence="2" id="KW-1185">Reference proteome</keyword>
<protein>
    <submittedName>
        <fullName evidence="1">Uncharacterized protein</fullName>
    </submittedName>
</protein>